<evidence type="ECO:0000313" key="6">
    <source>
        <dbReference type="Proteomes" id="UP000664169"/>
    </source>
</evidence>
<dbReference type="AlphaFoldDB" id="A0A8H3ETT6"/>
<feature type="compositionally biased region" description="Basic and acidic residues" evidence="1">
    <location>
        <begin position="512"/>
        <end position="521"/>
    </location>
</feature>
<evidence type="ECO:0000259" key="4">
    <source>
        <dbReference type="SMART" id="SM00736"/>
    </source>
</evidence>
<dbReference type="GO" id="GO:0005509">
    <property type="term" value="F:calcium ion binding"/>
    <property type="evidence" value="ECO:0007669"/>
    <property type="project" value="InterPro"/>
</dbReference>
<keyword evidence="3" id="KW-0732">Signal</keyword>
<evidence type="ECO:0000313" key="5">
    <source>
        <dbReference type="EMBL" id="CAF9908766.1"/>
    </source>
</evidence>
<keyword evidence="2" id="KW-0472">Membrane</keyword>
<dbReference type="InterPro" id="IPR013783">
    <property type="entry name" value="Ig-like_fold"/>
</dbReference>
<feature type="transmembrane region" description="Helical" evidence="2">
    <location>
        <begin position="476"/>
        <end position="498"/>
    </location>
</feature>
<protein>
    <recommendedName>
        <fullName evidence="4">Dystroglycan-type cadherin-like domain-containing protein</fullName>
    </recommendedName>
</protein>
<keyword evidence="6" id="KW-1185">Reference proteome</keyword>
<reference evidence="5" key="1">
    <citation type="submission" date="2021-03" db="EMBL/GenBank/DDBJ databases">
        <authorList>
            <person name="Tagirdzhanova G."/>
        </authorList>
    </citation>
    <scope>NUCLEOTIDE SEQUENCE</scope>
</reference>
<feature type="chain" id="PRO_5034569414" description="Dystroglycan-type cadherin-like domain-containing protein" evidence="3">
    <location>
        <begin position="33"/>
        <end position="923"/>
    </location>
</feature>
<evidence type="ECO:0000256" key="2">
    <source>
        <dbReference type="SAM" id="Phobius"/>
    </source>
</evidence>
<feature type="compositionally biased region" description="Polar residues" evidence="1">
    <location>
        <begin position="638"/>
        <end position="688"/>
    </location>
</feature>
<dbReference type="GO" id="GO:0016020">
    <property type="term" value="C:membrane"/>
    <property type="evidence" value="ECO:0007669"/>
    <property type="project" value="InterPro"/>
</dbReference>
<dbReference type="SUPFAM" id="SSF49313">
    <property type="entry name" value="Cadherin-like"/>
    <property type="match status" value="4"/>
</dbReference>
<dbReference type="OrthoDB" id="41532at2759"/>
<name>A0A8H3ETT6_9LECA</name>
<dbReference type="Pfam" id="PF05345">
    <property type="entry name" value="He_PIG"/>
    <property type="match status" value="3"/>
</dbReference>
<accession>A0A8H3ETT6</accession>
<feature type="signal peptide" evidence="3">
    <location>
        <begin position="1"/>
        <end position="32"/>
    </location>
</feature>
<organism evidence="5 6">
    <name type="scientific">Gomphillus americanus</name>
    <dbReference type="NCBI Taxonomy" id="1940652"/>
    <lineage>
        <taxon>Eukaryota</taxon>
        <taxon>Fungi</taxon>
        <taxon>Dikarya</taxon>
        <taxon>Ascomycota</taxon>
        <taxon>Pezizomycotina</taxon>
        <taxon>Lecanoromycetes</taxon>
        <taxon>OSLEUM clade</taxon>
        <taxon>Ostropomycetidae</taxon>
        <taxon>Ostropales</taxon>
        <taxon>Graphidaceae</taxon>
        <taxon>Gomphilloideae</taxon>
        <taxon>Gomphillus</taxon>
    </lineage>
</organism>
<dbReference type="InterPro" id="IPR006644">
    <property type="entry name" value="Cadg"/>
</dbReference>
<evidence type="ECO:0000256" key="1">
    <source>
        <dbReference type="SAM" id="MobiDB-lite"/>
    </source>
</evidence>
<feature type="region of interest" description="Disordered" evidence="1">
    <location>
        <begin position="509"/>
        <end position="571"/>
    </location>
</feature>
<feature type="region of interest" description="Disordered" evidence="1">
    <location>
        <begin position="728"/>
        <end position="820"/>
    </location>
</feature>
<feature type="region of interest" description="Disordered" evidence="1">
    <location>
        <begin position="638"/>
        <end position="690"/>
    </location>
</feature>
<feature type="compositionally biased region" description="Low complexity" evidence="1">
    <location>
        <begin position="448"/>
        <end position="462"/>
    </location>
</feature>
<feature type="domain" description="Dystroglycan-type cadherin-like" evidence="4">
    <location>
        <begin position="35"/>
        <end position="130"/>
    </location>
</feature>
<feature type="domain" description="Dystroglycan-type cadherin-like" evidence="4">
    <location>
        <begin position="138"/>
        <end position="248"/>
    </location>
</feature>
<dbReference type="Gene3D" id="2.60.40.10">
    <property type="entry name" value="Immunoglobulins"/>
    <property type="match status" value="4"/>
</dbReference>
<keyword evidence="2" id="KW-1133">Transmembrane helix</keyword>
<feature type="compositionally biased region" description="Polar residues" evidence="1">
    <location>
        <begin position="523"/>
        <end position="534"/>
    </location>
</feature>
<dbReference type="SMART" id="SM00736">
    <property type="entry name" value="CADG"/>
    <property type="match status" value="3"/>
</dbReference>
<dbReference type="InterPro" id="IPR015919">
    <property type="entry name" value="Cadherin-like_sf"/>
</dbReference>
<dbReference type="EMBL" id="CAJPDQ010000004">
    <property type="protein sequence ID" value="CAF9908766.1"/>
    <property type="molecule type" value="Genomic_DNA"/>
</dbReference>
<keyword evidence="2" id="KW-0812">Transmembrane</keyword>
<evidence type="ECO:0000256" key="3">
    <source>
        <dbReference type="SAM" id="SignalP"/>
    </source>
</evidence>
<gene>
    <name evidence="5" type="ORF">GOMPHAMPRED_006305</name>
</gene>
<sequence length="923" mass="99219">MASSQGSSAKMTLFYLVLSLVSLLMIIDSTQADPLISFPINAQVPPVARVGTFFDFTFSANTFTNVASELSYSINDAPSWLSLDSATRRFTGTPDQDEAGPTVFNLIATDSNGSASMPVTFVVLNTTGPQLASSAGTTVLTTVGSLSGPGSVLLSPGATVSISLNSSTFINTNANTQYYAVCSDNSPLPSWLIFDPSALSFSGITPAASSPSQLPEIYVLHVIATDVPGFSSAAFQFRLTIDLHYLEFGSERIVINITDGQAFNYTGLKNNLTLDGEAIDISLITNVQAESSSWLLVDNTTLDISGTPPQDFHAQSFWVYIQDTYGDEANTTVFLSANASTPLLAFDIPSLDLSCGETVSYTIPTDAFVVDNVNTSVDLGNCSSWLSYNPQNLTFTGKVPESWLPQVYYFNLTVSKGLQSVSEEITITIRKSNAPRPVSPPNGPVFPPSNTTDGTPTSTATSGNLPTKDANYNRNVIIIAVIVSLFSAAGIVALIFWWRKKKDRPLDLTNTETHRSKEAERLSQFQLRSPSSSPLGFGDDWYGRSPPKLSDVPDGRDKKGHRKSYAKRPDSAVLGLAARKTKSKKRRAALLASARNIGFGHGGIALQDLSTAPSQRPKHIPIRIPSQAHLMVNDSNEHLTSPNDSYETIESSSKPVQPSTVLGHNTIRQVAKSPTPSEMPSPDLNSSPRAKLRSFVHDRATGRKTSGLFSSTSTQRVAEQGLIVPGQTSRKASFNINGNNPRTVSASQYPARHSSQRIGNSVSSAAGKPARATSKALASSRLEDPFYAAPLSSSKPVTQKPDSAKGSVYSTDDDEEWTDDTDEKAVPLVWHTGSSQALSVLASPSAIIDPARVVVTRRHHRVTTPVKNNAILSDDSPLEYSANSRPARLRAPRQRPVSIEHASTVLARENLTNKSLRGDIAFP</sequence>
<feature type="domain" description="Dystroglycan-type cadherin-like" evidence="4">
    <location>
        <begin position="343"/>
        <end position="436"/>
    </location>
</feature>
<feature type="compositionally biased region" description="Polar residues" evidence="1">
    <location>
        <begin position="728"/>
        <end position="748"/>
    </location>
</feature>
<feature type="compositionally biased region" description="Pro residues" evidence="1">
    <location>
        <begin position="437"/>
        <end position="447"/>
    </location>
</feature>
<proteinExistence type="predicted"/>
<feature type="compositionally biased region" description="Polar residues" evidence="1">
    <location>
        <begin position="791"/>
        <end position="801"/>
    </location>
</feature>
<feature type="region of interest" description="Disordered" evidence="1">
    <location>
        <begin position="432"/>
        <end position="466"/>
    </location>
</feature>
<feature type="compositionally biased region" description="Acidic residues" evidence="1">
    <location>
        <begin position="811"/>
        <end position="820"/>
    </location>
</feature>
<dbReference type="Proteomes" id="UP000664169">
    <property type="component" value="Unassembled WGS sequence"/>
</dbReference>
<comment type="caution">
    <text evidence="5">The sequence shown here is derived from an EMBL/GenBank/DDBJ whole genome shotgun (WGS) entry which is preliminary data.</text>
</comment>